<reference evidence="1 2" key="1">
    <citation type="submission" date="2017-08" db="EMBL/GenBank/DDBJ databases">
        <title>Infants hospitalized years apart are colonized by the same room-sourced microbial strains.</title>
        <authorList>
            <person name="Brooks B."/>
            <person name="Olm M.R."/>
            <person name="Firek B.A."/>
            <person name="Baker R."/>
            <person name="Thomas B.C."/>
            <person name="Morowitz M.J."/>
            <person name="Banfield J.F."/>
        </authorList>
    </citation>
    <scope>NUCLEOTIDE SEQUENCE [LARGE SCALE GENOMIC DNA]</scope>
    <source>
        <strain evidence="1">S2_003_000_R2_14</strain>
    </source>
</reference>
<dbReference type="EMBL" id="QFQP01000008">
    <property type="protein sequence ID" value="PZR14008.1"/>
    <property type="molecule type" value="Genomic_DNA"/>
</dbReference>
<proteinExistence type="predicted"/>
<evidence type="ECO:0000313" key="2">
    <source>
        <dbReference type="Proteomes" id="UP000249061"/>
    </source>
</evidence>
<evidence type="ECO:0000313" key="1">
    <source>
        <dbReference type="EMBL" id="PZR14008.1"/>
    </source>
</evidence>
<dbReference type="InterPro" id="IPR013783">
    <property type="entry name" value="Ig-like_fold"/>
</dbReference>
<accession>A0A2W5UXT6</accession>
<dbReference type="Proteomes" id="UP000249061">
    <property type="component" value="Unassembled WGS sequence"/>
</dbReference>
<name>A0A2W5UXT6_9BACT</name>
<protein>
    <submittedName>
        <fullName evidence="1">Uncharacterized protein</fullName>
    </submittedName>
</protein>
<gene>
    <name evidence="1" type="ORF">DI536_11875</name>
</gene>
<organism evidence="1 2">
    <name type="scientific">Archangium gephyra</name>
    <dbReference type="NCBI Taxonomy" id="48"/>
    <lineage>
        <taxon>Bacteria</taxon>
        <taxon>Pseudomonadati</taxon>
        <taxon>Myxococcota</taxon>
        <taxon>Myxococcia</taxon>
        <taxon>Myxococcales</taxon>
        <taxon>Cystobacterineae</taxon>
        <taxon>Archangiaceae</taxon>
        <taxon>Archangium</taxon>
    </lineage>
</organism>
<dbReference type="AlphaFoldDB" id="A0A2W5UXT6"/>
<comment type="caution">
    <text evidence="1">The sequence shown here is derived from an EMBL/GenBank/DDBJ whole genome shotgun (WGS) entry which is preliminary data.</text>
</comment>
<dbReference type="Gene3D" id="2.60.40.10">
    <property type="entry name" value="Immunoglobulins"/>
    <property type="match status" value="1"/>
</dbReference>
<sequence length="527" mass="55446">MRGGRLFGFAVIVSLAATVRAEIVSLALTPAEPVKGRDTEATLLISLGTDRTAPPVLRANVGALDRVERVGPGKFRARYVLPTNRAPEVAIIVAFAPWPSPQSVEGAFGVLRVPMASSVEVPGRAEPGAEVRIKLGDATFGPVRTQSDGSFRLPVVVPPGYGIAQTTTIDRVGNKRTAKLDLMLPRVDQLACVATPTTLPADGVSRARVLCASSDKFGAATRGAKVQWKGGRGTWSSPRELGDGVQEWTWTAPQALGDGAEKLIATWKQGAVDSTEELTLALSQGAVRTLEAAGDDRIAHQGASWRAQVRARDQLGRPLAGVVVTANGLSSGTTDANGEATLEWRVSPAEPIGARTIEFRAAGPMGREPARLLAWRDARGVRVQVADLAGLPVAGQKLVNGATALTTGDDGSVLVPEGVRELTHAEWPGLRVAVDSATVEARVTQTVSVVVAPPPPVNIRIARSASDFEWWLERSDGTVLAGRAVEIRTAAGSRRVTSGGRSREPYSDLVTIIDVTSRVSAVVEATP</sequence>